<dbReference type="GO" id="GO:0009252">
    <property type="term" value="P:peptidoglycan biosynthetic process"/>
    <property type="evidence" value="ECO:0007669"/>
    <property type="project" value="UniProtKB-UniRule"/>
</dbReference>
<evidence type="ECO:0000256" key="14">
    <source>
        <dbReference type="HAMAP-Rule" id="MF_00046"/>
    </source>
</evidence>
<keyword evidence="9 14" id="KW-0133">Cell shape</keyword>
<name>G8R0Q6_OWEHD</name>
<dbReference type="Pfam" id="PF02875">
    <property type="entry name" value="Mur_ligase_C"/>
    <property type="match status" value="1"/>
</dbReference>
<evidence type="ECO:0000256" key="3">
    <source>
        <dbReference type="ARBA" id="ARBA00012211"/>
    </source>
</evidence>
<dbReference type="eggNOG" id="COG0773">
    <property type="taxonomic scope" value="Bacteria"/>
</dbReference>
<proteinExistence type="inferred from homology"/>
<evidence type="ECO:0000256" key="6">
    <source>
        <dbReference type="ARBA" id="ARBA00022618"/>
    </source>
</evidence>
<comment type="similarity">
    <text evidence="14">Belongs to the MurCDEF family.</text>
</comment>
<evidence type="ECO:0000256" key="7">
    <source>
        <dbReference type="ARBA" id="ARBA00022741"/>
    </source>
</evidence>
<dbReference type="InterPro" id="IPR050061">
    <property type="entry name" value="MurCDEF_pg_biosynth"/>
</dbReference>
<evidence type="ECO:0000259" key="16">
    <source>
        <dbReference type="Pfam" id="PF02875"/>
    </source>
</evidence>
<gene>
    <name evidence="14" type="primary">murC</name>
    <name evidence="18" type="ordered locus">Oweho_2823</name>
</gene>
<dbReference type="InterPro" id="IPR005758">
    <property type="entry name" value="UDP-N-AcMur_Ala_ligase_MurC"/>
</dbReference>
<dbReference type="GO" id="GO:0071555">
    <property type="term" value="P:cell wall organization"/>
    <property type="evidence" value="ECO:0007669"/>
    <property type="project" value="UniProtKB-KW"/>
</dbReference>
<keyword evidence="19" id="KW-1185">Reference proteome</keyword>
<dbReference type="GO" id="GO:0005524">
    <property type="term" value="F:ATP binding"/>
    <property type="evidence" value="ECO:0007669"/>
    <property type="project" value="UniProtKB-UniRule"/>
</dbReference>
<dbReference type="PANTHER" id="PTHR43445:SF3">
    <property type="entry name" value="UDP-N-ACETYLMURAMATE--L-ALANINE LIGASE"/>
    <property type="match status" value="1"/>
</dbReference>
<dbReference type="Pfam" id="PF01225">
    <property type="entry name" value="Mur_ligase"/>
    <property type="match status" value="1"/>
</dbReference>
<feature type="domain" description="Mur ligase C-terminal" evidence="16">
    <location>
        <begin position="298"/>
        <end position="405"/>
    </location>
</feature>
<comment type="pathway">
    <text evidence="2 14">Cell wall biogenesis; peptidoglycan biosynthesis.</text>
</comment>
<keyword evidence="5 14" id="KW-0436">Ligase</keyword>
<dbReference type="PATRIC" id="fig|926562.3.peg.2840"/>
<protein>
    <recommendedName>
        <fullName evidence="3 14">UDP-N-acetylmuramate--L-alanine ligase</fullName>
        <ecNumber evidence="3 14">6.3.2.8</ecNumber>
    </recommendedName>
    <alternativeName>
        <fullName evidence="14">UDP-N-acetylmuramoyl-L-alanine synthetase</fullName>
    </alternativeName>
</protein>
<keyword evidence="7 14" id="KW-0547">Nucleotide-binding</keyword>
<dbReference type="SUPFAM" id="SSF53623">
    <property type="entry name" value="MurD-like peptide ligases, catalytic domain"/>
    <property type="match status" value="1"/>
</dbReference>
<dbReference type="Gene3D" id="3.90.190.20">
    <property type="entry name" value="Mur ligase, C-terminal domain"/>
    <property type="match status" value="1"/>
</dbReference>
<dbReference type="Gene3D" id="3.40.1190.10">
    <property type="entry name" value="Mur-like, catalytic domain"/>
    <property type="match status" value="1"/>
</dbReference>
<dbReference type="EC" id="6.3.2.8" evidence="3 14"/>
<evidence type="ECO:0000256" key="2">
    <source>
        <dbReference type="ARBA" id="ARBA00004752"/>
    </source>
</evidence>
<dbReference type="UniPathway" id="UPA00219"/>
<dbReference type="NCBIfam" id="TIGR01082">
    <property type="entry name" value="murC"/>
    <property type="match status" value="1"/>
</dbReference>
<dbReference type="Gene3D" id="3.40.50.720">
    <property type="entry name" value="NAD(P)-binding Rossmann-like Domain"/>
    <property type="match status" value="1"/>
</dbReference>
<dbReference type="HAMAP" id="MF_00046">
    <property type="entry name" value="MurC"/>
    <property type="match status" value="1"/>
</dbReference>
<dbReference type="AlphaFoldDB" id="G8R0Q6"/>
<comment type="catalytic activity">
    <reaction evidence="13 14">
        <text>UDP-N-acetyl-alpha-D-muramate + L-alanine + ATP = UDP-N-acetyl-alpha-D-muramoyl-L-alanine + ADP + phosphate + H(+)</text>
        <dbReference type="Rhea" id="RHEA:23372"/>
        <dbReference type="ChEBI" id="CHEBI:15378"/>
        <dbReference type="ChEBI" id="CHEBI:30616"/>
        <dbReference type="ChEBI" id="CHEBI:43474"/>
        <dbReference type="ChEBI" id="CHEBI:57972"/>
        <dbReference type="ChEBI" id="CHEBI:70757"/>
        <dbReference type="ChEBI" id="CHEBI:83898"/>
        <dbReference type="ChEBI" id="CHEBI:456216"/>
        <dbReference type="EC" id="6.3.2.8"/>
    </reaction>
</comment>
<dbReference type="SUPFAM" id="SSF51984">
    <property type="entry name" value="MurCD N-terminal domain"/>
    <property type="match status" value="1"/>
</dbReference>
<dbReference type="GO" id="GO:0005737">
    <property type="term" value="C:cytoplasm"/>
    <property type="evidence" value="ECO:0007669"/>
    <property type="project" value="UniProtKB-SubCell"/>
</dbReference>
<evidence type="ECO:0000256" key="9">
    <source>
        <dbReference type="ARBA" id="ARBA00022960"/>
    </source>
</evidence>
<sequence length="438" mass="48072">MIGIGGIGMSALARYFVSIGKNVAGYDRTQTPLCEALENEGIAIHYEDNLNKIDKTFKDPETTTVVYTPAIPDDMGELNYFRDNGFELIKRALALGQISAATTCLAVAGTHGKTTTSALLAHLFKQGGQNIAAFLGGIASNYQSNFLAPSDSDILVAEADEYDRSFLQLKPAGAIITSVDSDHLDIYGNPEELKATFAKFRDCVTETAIVHKDTGLSGITYGIETDADYCGKNVRVENHNYVFDIQLPDGTIIEEIHSGLPGRHNVENAIGAAALALNFGLSAEDVKAGIASFKGVRRRFEYHIKRDELVYIDDYAHHPAEINALVSSVRELYPNKRISGIFQPHLFTRTRDFEEGFIEALSKLDELVLMDIYPAREKPIPGINSSALFSKINIDNKHHLSTPEILTHFANNKPEIILTIGAGDIDKLINPLKMKLSQ</sequence>
<keyword evidence="8 14" id="KW-0067">ATP-binding</keyword>
<dbReference type="PANTHER" id="PTHR43445">
    <property type="entry name" value="UDP-N-ACETYLMURAMATE--L-ALANINE LIGASE-RELATED"/>
    <property type="match status" value="1"/>
</dbReference>
<feature type="binding site" evidence="14">
    <location>
        <begin position="109"/>
        <end position="115"/>
    </location>
    <ligand>
        <name>ATP</name>
        <dbReference type="ChEBI" id="CHEBI:30616"/>
    </ligand>
</feature>
<dbReference type="KEGG" id="oho:Oweho_2823"/>
<evidence type="ECO:0000313" key="19">
    <source>
        <dbReference type="Proteomes" id="UP000005631"/>
    </source>
</evidence>
<dbReference type="Proteomes" id="UP000005631">
    <property type="component" value="Chromosome"/>
</dbReference>
<evidence type="ECO:0000256" key="4">
    <source>
        <dbReference type="ARBA" id="ARBA00022490"/>
    </source>
</evidence>
<dbReference type="GO" id="GO:0008360">
    <property type="term" value="P:regulation of cell shape"/>
    <property type="evidence" value="ECO:0007669"/>
    <property type="project" value="UniProtKB-KW"/>
</dbReference>
<reference evidence="18 19" key="1">
    <citation type="journal article" date="2012" name="Stand. Genomic Sci.">
        <title>Genome sequence of the orange-pigmented seawater bacterium Owenweeksia hongkongensis type strain (UST20020801(T)).</title>
        <authorList>
            <person name="Riedel T."/>
            <person name="Held B."/>
            <person name="Nolan M."/>
            <person name="Lucas S."/>
            <person name="Lapidus A."/>
            <person name="Tice H."/>
            <person name="Del Rio T.G."/>
            <person name="Cheng J.F."/>
            <person name="Han C."/>
            <person name="Tapia R."/>
            <person name="Goodwin L.A."/>
            <person name="Pitluck S."/>
            <person name="Liolios K."/>
            <person name="Mavromatis K."/>
            <person name="Pagani I."/>
            <person name="Ivanova N."/>
            <person name="Mikhailova N."/>
            <person name="Pati A."/>
            <person name="Chen A."/>
            <person name="Palaniappan K."/>
            <person name="Rohde M."/>
            <person name="Tindall B.J."/>
            <person name="Detter J.C."/>
            <person name="Goker M."/>
            <person name="Woyke T."/>
            <person name="Bristow J."/>
            <person name="Eisen J.A."/>
            <person name="Markowitz V."/>
            <person name="Hugenholtz P."/>
            <person name="Klenk H.P."/>
            <person name="Kyrpides N.C."/>
        </authorList>
    </citation>
    <scope>NUCLEOTIDE SEQUENCE</scope>
    <source>
        <strain evidence="19">DSM 17368 / JCM 12287 / NRRL B-23963</strain>
    </source>
</reference>
<keyword evidence="10 14" id="KW-0573">Peptidoglycan synthesis</keyword>
<dbReference type="EMBL" id="CP003156">
    <property type="protein sequence ID" value="AEV33783.1"/>
    <property type="molecule type" value="Genomic_DNA"/>
</dbReference>
<evidence type="ECO:0000313" key="18">
    <source>
        <dbReference type="EMBL" id="AEV33783.1"/>
    </source>
</evidence>
<dbReference type="GO" id="GO:0051301">
    <property type="term" value="P:cell division"/>
    <property type="evidence" value="ECO:0007669"/>
    <property type="project" value="UniProtKB-KW"/>
</dbReference>
<keyword evidence="12 14" id="KW-0961">Cell wall biogenesis/degradation</keyword>
<dbReference type="HOGENOM" id="CLU_028104_2_2_10"/>
<feature type="domain" description="Mur ligase N-terminal catalytic" evidence="15">
    <location>
        <begin position="1"/>
        <end position="101"/>
    </location>
</feature>
<evidence type="ECO:0000256" key="5">
    <source>
        <dbReference type="ARBA" id="ARBA00022598"/>
    </source>
</evidence>
<feature type="domain" description="Mur ligase central" evidence="17">
    <location>
        <begin position="107"/>
        <end position="276"/>
    </location>
</feature>
<dbReference type="InterPro" id="IPR013221">
    <property type="entry name" value="Mur_ligase_cen"/>
</dbReference>
<evidence type="ECO:0000259" key="17">
    <source>
        <dbReference type="Pfam" id="PF08245"/>
    </source>
</evidence>
<dbReference type="InterPro" id="IPR036615">
    <property type="entry name" value="Mur_ligase_C_dom_sf"/>
</dbReference>
<evidence type="ECO:0000259" key="15">
    <source>
        <dbReference type="Pfam" id="PF01225"/>
    </source>
</evidence>
<dbReference type="STRING" id="926562.Oweho_2823"/>
<dbReference type="InterPro" id="IPR004101">
    <property type="entry name" value="Mur_ligase_C"/>
</dbReference>
<keyword evidence="6 14" id="KW-0132">Cell division</keyword>
<dbReference type="InterPro" id="IPR000713">
    <property type="entry name" value="Mur_ligase_N"/>
</dbReference>
<keyword evidence="11 14" id="KW-0131">Cell cycle</keyword>
<comment type="function">
    <text evidence="14">Cell wall formation.</text>
</comment>
<evidence type="ECO:0000256" key="11">
    <source>
        <dbReference type="ARBA" id="ARBA00023306"/>
    </source>
</evidence>
<accession>G8R0Q6</accession>
<keyword evidence="4 14" id="KW-0963">Cytoplasm</keyword>
<evidence type="ECO:0000256" key="8">
    <source>
        <dbReference type="ARBA" id="ARBA00022840"/>
    </source>
</evidence>
<dbReference type="GO" id="GO:0008763">
    <property type="term" value="F:UDP-N-acetylmuramate-L-alanine ligase activity"/>
    <property type="evidence" value="ECO:0007669"/>
    <property type="project" value="UniProtKB-UniRule"/>
</dbReference>
<dbReference type="SUPFAM" id="SSF53244">
    <property type="entry name" value="MurD-like peptide ligases, peptide-binding domain"/>
    <property type="match status" value="1"/>
</dbReference>
<evidence type="ECO:0000256" key="1">
    <source>
        <dbReference type="ARBA" id="ARBA00004496"/>
    </source>
</evidence>
<dbReference type="InterPro" id="IPR036565">
    <property type="entry name" value="Mur-like_cat_sf"/>
</dbReference>
<evidence type="ECO:0000256" key="12">
    <source>
        <dbReference type="ARBA" id="ARBA00023316"/>
    </source>
</evidence>
<dbReference type="Pfam" id="PF08245">
    <property type="entry name" value="Mur_ligase_M"/>
    <property type="match status" value="1"/>
</dbReference>
<evidence type="ECO:0000256" key="10">
    <source>
        <dbReference type="ARBA" id="ARBA00022984"/>
    </source>
</evidence>
<organism evidence="18 19">
    <name type="scientific">Owenweeksia hongkongensis (strain DSM 17368 / CIP 108786 / JCM 12287 / NRRL B-23963 / UST20020801)</name>
    <dbReference type="NCBI Taxonomy" id="926562"/>
    <lineage>
        <taxon>Bacteria</taxon>
        <taxon>Pseudomonadati</taxon>
        <taxon>Bacteroidota</taxon>
        <taxon>Flavobacteriia</taxon>
        <taxon>Flavobacteriales</taxon>
        <taxon>Owenweeksiaceae</taxon>
        <taxon>Owenweeksia</taxon>
    </lineage>
</organism>
<evidence type="ECO:0000256" key="13">
    <source>
        <dbReference type="ARBA" id="ARBA00047833"/>
    </source>
</evidence>
<comment type="subcellular location">
    <subcellularLocation>
        <location evidence="1 14">Cytoplasm</location>
    </subcellularLocation>
</comment>